<evidence type="ECO:0000259" key="2">
    <source>
        <dbReference type="Pfam" id="PF07143"/>
    </source>
</evidence>
<proteinExistence type="predicted"/>
<feature type="domain" description="AttH" evidence="2">
    <location>
        <begin position="80"/>
        <end position="250"/>
    </location>
</feature>
<gene>
    <name evidence="3" type="ORF">SAMN05216386_0063</name>
</gene>
<dbReference type="Gene3D" id="2.40.370.10">
    <property type="entry name" value="AttH-like domain"/>
    <property type="match status" value="2"/>
</dbReference>
<protein>
    <submittedName>
        <fullName evidence="3">Predicted secreted hydrolase</fullName>
    </submittedName>
</protein>
<keyword evidence="1" id="KW-1133">Transmembrane helix</keyword>
<dbReference type="STRING" id="1266925.GCA_000619905_00781"/>
<organism evidence="3 4">
    <name type="scientific">Nitrosospira briensis</name>
    <dbReference type="NCBI Taxonomy" id="35799"/>
    <lineage>
        <taxon>Bacteria</taxon>
        <taxon>Pseudomonadati</taxon>
        <taxon>Pseudomonadota</taxon>
        <taxon>Betaproteobacteria</taxon>
        <taxon>Nitrosomonadales</taxon>
        <taxon>Nitrosomonadaceae</taxon>
        <taxon>Nitrosospira</taxon>
    </lineage>
</organism>
<evidence type="ECO:0000256" key="1">
    <source>
        <dbReference type="SAM" id="Phobius"/>
    </source>
</evidence>
<dbReference type="PANTHER" id="PTHR38591">
    <property type="entry name" value="HYDROLASE"/>
    <property type="match status" value="1"/>
</dbReference>
<dbReference type="EMBL" id="FOVJ01000001">
    <property type="protein sequence ID" value="SFN23924.1"/>
    <property type="molecule type" value="Genomic_DNA"/>
</dbReference>
<accession>A0A1I4XDF3</accession>
<dbReference type="InterPro" id="IPR010791">
    <property type="entry name" value="AttH_dom"/>
</dbReference>
<dbReference type="Proteomes" id="UP000183107">
    <property type="component" value="Unassembled WGS sequence"/>
</dbReference>
<sequence length="388" mass="43976">MHILKCCSTHTDFFPGYWRSIFQLMRRPIPLQGLFVTFFVVTCFAATCVFATPPRFSPVVRDMPLTFPHDFGDHPSFRNEWWYATGWLETPEKKPLGFQITFFRVATEHDRTNPSRFAPQHLIIAHAALSDPAAGKLLHDQKSAREGFGLAYTKEGNTDVKLGDWYLVREENGRYQTSIKAEDFMLHLSLTPTQPPMLQDINGFSRKGPRPEQASYYYSEPQLQVSGTVTRTGKEIAVSGVAWLDHEWSTAYLDPAADGWDWVGANLDDGSSLMAFRIRGKDGGKVWAYAGIRDPSGRFTKFEPEQVTFEPQRTWRSPLTNATYPVEMQITTGSTVWLLTPLQDDQELDSRQSTGAVYWEGAVTVTRDGEPAGRGYYEMTGYVEPLEL</sequence>
<keyword evidence="3" id="KW-0378">Hydrolase</keyword>
<keyword evidence="1" id="KW-0812">Transmembrane</keyword>
<keyword evidence="4" id="KW-1185">Reference proteome</keyword>
<evidence type="ECO:0000313" key="3">
    <source>
        <dbReference type="EMBL" id="SFN23924.1"/>
    </source>
</evidence>
<feature type="transmembrane region" description="Helical" evidence="1">
    <location>
        <begin position="29"/>
        <end position="52"/>
    </location>
</feature>
<dbReference type="PANTHER" id="PTHR38591:SF1">
    <property type="entry name" value="BLL1000 PROTEIN"/>
    <property type="match status" value="1"/>
</dbReference>
<dbReference type="AlphaFoldDB" id="A0A1I4XDF3"/>
<dbReference type="GO" id="GO:0016787">
    <property type="term" value="F:hydrolase activity"/>
    <property type="evidence" value="ECO:0007669"/>
    <property type="project" value="UniProtKB-KW"/>
</dbReference>
<keyword evidence="1" id="KW-0472">Membrane</keyword>
<dbReference type="Pfam" id="PF17186">
    <property type="entry name" value="Lipocalin_9"/>
    <property type="match status" value="1"/>
</dbReference>
<dbReference type="SUPFAM" id="SSF159245">
    <property type="entry name" value="AttH-like"/>
    <property type="match status" value="1"/>
</dbReference>
<dbReference type="Pfam" id="PF07143">
    <property type="entry name" value="CrtC"/>
    <property type="match status" value="1"/>
</dbReference>
<evidence type="ECO:0000313" key="4">
    <source>
        <dbReference type="Proteomes" id="UP000183107"/>
    </source>
</evidence>
<reference evidence="4" key="1">
    <citation type="submission" date="2016-10" db="EMBL/GenBank/DDBJ databases">
        <authorList>
            <person name="Varghese N."/>
        </authorList>
    </citation>
    <scope>NUCLEOTIDE SEQUENCE [LARGE SCALE GENOMIC DNA]</scope>
    <source>
        <strain evidence="4">Nsp8</strain>
    </source>
</reference>
<dbReference type="InterPro" id="IPR023374">
    <property type="entry name" value="AttH-like_dom_sf"/>
</dbReference>
<name>A0A1I4XDF3_9PROT</name>